<dbReference type="PANTHER" id="PTHR43229:SF2">
    <property type="entry name" value="NODULATION PROTEIN J"/>
    <property type="match status" value="1"/>
</dbReference>
<evidence type="ECO:0000256" key="3">
    <source>
        <dbReference type="ARBA" id="ARBA00022989"/>
    </source>
</evidence>
<evidence type="ECO:0000256" key="2">
    <source>
        <dbReference type="ARBA" id="ARBA00022692"/>
    </source>
</evidence>
<feature type="transmembrane region" description="Helical" evidence="5">
    <location>
        <begin position="234"/>
        <end position="257"/>
    </location>
</feature>
<organism evidence="7 8">
    <name type="scientific">Bipolaricaulis sibiricus</name>
    <dbReference type="NCBI Taxonomy" id="2501609"/>
    <lineage>
        <taxon>Bacteria</taxon>
        <taxon>Candidatus Bipolaricaulota</taxon>
        <taxon>Candidatus Bipolaricaulia</taxon>
        <taxon>Candidatus Bipolaricaulales</taxon>
        <taxon>Candidatus Bipolaricaulaceae</taxon>
        <taxon>Candidatus Bipolaricaulis</taxon>
    </lineage>
</organism>
<keyword evidence="5" id="KW-1003">Cell membrane</keyword>
<keyword evidence="4 5" id="KW-0472">Membrane</keyword>
<feature type="transmembrane region" description="Helical" evidence="5">
    <location>
        <begin position="148"/>
        <end position="172"/>
    </location>
</feature>
<gene>
    <name evidence="7" type="ORF">BIP78_0020</name>
</gene>
<dbReference type="AlphaFoldDB" id="A0A410FS88"/>
<dbReference type="InterPro" id="IPR047817">
    <property type="entry name" value="ABC2_TM_bact-type"/>
</dbReference>
<dbReference type="InterPro" id="IPR000412">
    <property type="entry name" value="ABC_2_transport"/>
</dbReference>
<evidence type="ECO:0000256" key="5">
    <source>
        <dbReference type="RuleBase" id="RU361157"/>
    </source>
</evidence>
<feature type="transmembrane region" description="Helical" evidence="5">
    <location>
        <begin position="21"/>
        <end position="42"/>
    </location>
</feature>
<evidence type="ECO:0000256" key="1">
    <source>
        <dbReference type="ARBA" id="ARBA00004141"/>
    </source>
</evidence>
<accession>A0A410FS88</accession>
<dbReference type="Pfam" id="PF01061">
    <property type="entry name" value="ABC2_membrane"/>
    <property type="match status" value="1"/>
</dbReference>
<comment type="similarity">
    <text evidence="5">Belongs to the ABC-2 integral membrane protein family.</text>
</comment>
<evidence type="ECO:0000313" key="7">
    <source>
        <dbReference type="EMBL" id="QAA75788.1"/>
    </source>
</evidence>
<evidence type="ECO:0000256" key="4">
    <source>
        <dbReference type="ARBA" id="ARBA00023136"/>
    </source>
</evidence>
<sequence length="270" mass="28891">MIGALLAVARKDLIMFFRYPINAVFRIVEPIMWLTPAFFLGRGFSVDGTATGFAAYTGSGDFFSFILVGSFLGAYISAVFWGIGYSLKMEMDSGVLESNWMTPVPRLAFLVGRTLTSLIVTTLNCTGVLLASWLLFGFSADGPVGKAMLITLPMLAGLYGFGFAFAGLVLLMRDANTLVDVSSFLLGELSGRGFPVTVLPRGLLVISLALPTTYGFDAVRALLLGTRPLLPPRVAAVVLMGFMVTMLVLGGIAFSAIERVCRARGTLGMH</sequence>
<dbReference type="InterPro" id="IPR051784">
    <property type="entry name" value="Nod_factor_ABC_transporter"/>
</dbReference>
<dbReference type="EMBL" id="CP034928">
    <property type="protein sequence ID" value="QAA75788.1"/>
    <property type="molecule type" value="Genomic_DNA"/>
</dbReference>
<dbReference type="InterPro" id="IPR013525">
    <property type="entry name" value="ABC2_TM"/>
</dbReference>
<dbReference type="PROSITE" id="PS51012">
    <property type="entry name" value="ABC_TM2"/>
    <property type="match status" value="1"/>
</dbReference>
<feature type="domain" description="ABC transmembrane type-2" evidence="6">
    <location>
        <begin position="21"/>
        <end position="257"/>
    </location>
</feature>
<name>A0A410FS88_BIPS1</name>
<feature type="transmembrane region" description="Helical" evidence="5">
    <location>
        <begin position="62"/>
        <end position="87"/>
    </location>
</feature>
<keyword evidence="5" id="KW-0813">Transport</keyword>
<feature type="transmembrane region" description="Helical" evidence="5">
    <location>
        <begin position="193"/>
        <end position="214"/>
    </location>
</feature>
<protein>
    <recommendedName>
        <fullName evidence="5">Transport permease protein</fullName>
    </recommendedName>
</protein>
<reference evidence="8" key="1">
    <citation type="submission" date="2018-12" db="EMBL/GenBank/DDBJ databases">
        <title>Complete genome sequence of an uncultured bacterium of the candidate phylum Bipolaricaulota.</title>
        <authorList>
            <person name="Kadnikov V.V."/>
            <person name="Mardanov A.V."/>
            <person name="Beletsky A.V."/>
            <person name="Frank Y.A."/>
            <person name="Karnachuk O.V."/>
            <person name="Ravin N.V."/>
        </authorList>
    </citation>
    <scope>NUCLEOTIDE SEQUENCE [LARGE SCALE GENOMIC DNA]</scope>
</reference>
<keyword evidence="3 5" id="KW-1133">Transmembrane helix</keyword>
<evidence type="ECO:0000313" key="8">
    <source>
        <dbReference type="Proteomes" id="UP000287233"/>
    </source>
</evidence>
<feature type="transmembrane region" description="Helical" evidence="5">
    <location>
        <begin position="107"/>
        <end position="136"/>
    </location>
</feature>
<proteinExistence type="inferred from homology"/>
<dbReference type="GO" id="GO:0140359">
    <property type="term" value="F:ABC-type transporter activity"/>
    <property type="evidence" value="ECO:0007669"/>
    <property type="project" value="InterPro"/>
</dbReference>
<keyword evidence="2 5" id="KW-0812">Transmembrane</keyword>
<dbReference type="KEGG" id="bih:BIP78_0020"/>
<dbReference type="GO" id="GO:0043190">
    <property type="term" value="C:ATP-binding cassette (ABC) transporter complex"/>
    <property type="evidence" value="ECO:0007669"/>
    <property type="project" value="InterPro"/>
</dbReference>
<comment type="subcellular location">
    <subcellularLocation>
        <location evidence="5">Cell membrane</location>
        <topology evidence="5">Multi-pass membrane protein</topology>
    </subcellularLocation>
    <subcellularLocation>
        <location evidence="1">Membrane</location>
        <topology evidence="1">Multi-pass membrane protein</topology>
    </subcellularLocation>
</comment>
<dbReference type="PIRSF" id="PIRSF006648">
    <property type="entry name" value="DrrB"/>
    <property type="match status" value="1"/>
</dbReference>
<dbReference type="PANTHER" id="PTHR43229">
    <property type="entry name" value="NODULATION PROTEIN J"/>
    <property type="match status" value="1"/>
</dbReference>
<evidence type="ECO:0000259" key="6">
    <source>
        <dbReference type="PROSITE" id="PS51012"/>
    </source>
</evidence>
<dbReference type="Proteomes" id="UP000287233">
    <property type="component" value="Chromosome"/>
</dbReference>